<name>A0AAU7XF21_9HYPH</name>
<dbReference type="GO" id="GO:0016810">
    <property type="term" value="F:hydrolase activity, acting on carbon-nitrogen (but not peptide) bonds"/>
    <property type="evidence" value="ECO:0007669"/>
    <property type="project" value="InterPro"/>
</dbReference>
<dbReference type="AlphaFoldDB" id="A0AAU7XF21"/>
<accession>A0AAU7XF21</accession>
<sequence length="404" mass="43113">MNALDVAPNFAAGGTASVGAPAEASASIAIAARRIVLEDRVVAGTVHVENGRIVGIDEDRIDPAAVDFGDDLLIPGLVELHTDHLEPHYQPRPKVFWKPFSAVFAYDAQIAAAGITTVFDSLRAGADRDPQTVAAGLFALGEAIENARTTGLLRVDHHTHLRCEICSTDVVETARAYVARFDVRLMSLMDHTPGQRQFRDEEKLRIYYRGKGSTRTEAELDAYFAERKALNAQYGIAHRRNLIALAREHTIAMASHDDTTLDHVAESLSDGVAIAEFPTTMEAARASHEAGLAVLMGAPNVVRGGSHSGNVSARELAEAGVLDILSSDYVPVSLIEGAFGLADVAAMGGLPGAIRTVTANPARAVGLNDRGAIAVGRRADLVRVALVEAHPVVREVYRVGRRVS</sequence>
<proteinExistence type="predicted"/>
<dbReference type="PIRSF" id="PIRSF038971">
    <property type="entry name" value="PhnM"/>
    <property type="match status" value="1"/>
</dbReference>
<dbReference type="InterPro" id="IPR032466">
    <property type="entry name" value="Metal_Hydrolase"/>
</dbReference>
<reference evidence="2" key="1">
    <citation type="submission" date="2024-06" db="EMBL/GenBank/DDBJ databases">
        <title>Methylostella associata gen. nov., sp. nov., a novel Ancalomicrobiaceae-affiliated facultatively methylotrophic bacteria that feed on methanotrophs of the genus Methylococcus.</title>
        <authorList>
            <person name="Saltykova V."/>
            <person name="Danilova O.V."/>
            <person name="Oshkin I.Y."/>
            <person name="Belova S.E."/>
            <person name="Pimenov N.V."/>
            <person name="Dedysh S.N."/>
        </authorList>
    </citation>
    <scope>NUCLEOTIDE SEQUENCE</scope>
    <source>
        <strain evidence="2">S20</strain>
    </source>
</reference>
<dbReference type="GO" id="GO:0019700">
    <property type="term" value="P:organic phosphonate catabolic process"/>
    <property type="evidence" value="ECO:0007669"/>
    <property type="project" value="InterPro"/>
</dbReference>
<dbReference type="InterPro" id="IPR011059">
    <property type="entry name" value="Metal-dep_hydrolase_composite"/>
</dbReference>
<dbReference type="NCBIfam" id="TIGR02318">
    <property type="entry name" value="phosphono_phnM"/>
    <property type="match status" value="1"/>
</dbReference>
<dbReference type="KEGG" id="mflg:ABS361_09165"/>
<dbReference type="InterPro" id="IPR006680">
    <property type="entry name" value="Amidohydro-rel"/>
</dbReference>
<dbReference type="EMBL" id="CP158568">
    <property type="protein sequence ID" value="XBY46363.1"/>
    <property type="molecule type" value="Genomic_DNA"/>
</dbReference>
<dbReference type="NCBIfam" id="NF011981">
    <property type="entry name" value="PRK15446.1-2"/>
    <property type="match status" value="1"/>
</dbReference>
<dbReference type="NCBIfam" id="NF011987">
    <property type="entry name" value="PRK15446.2-3"/>
    <property type="match status" value="1"/>
</dbReference>
<feature type="domain" description="Amidohydrolase-related" evidence="1">
    <location>
        <begin position="246"/>
        <end position="386"/>
    </location>
</feature>
<dbReference type="Gene3D" id="3.20.20.140">
    <property type="entry name" value="Metal-dependent hydrolases"/>
    <property type="match status" value="1"/>
</dbReference>
<dbReference type="InterPro" id="IPR051781">
    <property type="entry name" value="Metallo-dep_Hydrolase"/>
</dbReference>
<dbReference type="PANTHER" id="PTHR43135">
    <property type="entry name" value="ALPHA-D-RIBOSE 1-METHYLPHOSPHONATE 5-TRIPHOSPHATE DIPHOSPHATASE"/>
    <property type="match status" value="1"/>
</dbReference>
<protein>
    <submittedName>
        <fullName evidence="2">Alpha-D-ribose 1-methylphosphonate 5-triphosphate diphosphatase</fullName>
        <ecNumber evidence="2">3.6.1.63</ecNumber>
    </submittedName>
</protein>
<dbReference type="SUPFAM" id="SSF51338">
    <property type="entry name" value="Composite domain of metallo-dependent hydrolases"/>
    <property type="match status" value="1"/>
</dbReference>
<dbReference type="InterPro" id="IPR012696">
    <property type="entry name" value="PhnM"/>
</dbReference>
<evidence type="ECO:0000313" key="2">
    <source>
        <dbReference type="EMBL" id="XBY46363.1"/>
    </source>
</evidence>
<dbReference type="RefSeq" id="WP_407051459.1">
    <property type="nucleotide sequence ID" value="NZ_CP158568.1"/>
</dbReference>
<evidence type="ECO:0000259" key="1">
    <source>
        <dbReference type="Pfam" id="PF01979"/>
    </source>
</evidence>
<keyword evidence="2" id="KW-0378">Hydrolase</keyword>
<organism evidence="2">
    <name type="scientific">Methyloraptor flagellatus</name>
    <dbReference type="NCBI Taxonomy" id="3162530"/>
    <lineage>
        <taxon>Bacteria</taxon>
        <taxon>Pseudomonadati</taxon>
        <taxon>Pseudomonadota</taxon>
        <taxon>Alphaproteobacteria</taxon>
        <taxon>Hyphomicrobiales</taxon>
        <taxon>Ancalomicrobiaceae</taxon>
        <taxon>Methyloraptor</taxon>
    </lineage>
</organism>
<dbReference type="CDD" id="cd01306">
    <property type="entry name" value="PhnM"/>
    <property type="match status" value="1"/>
</dbReference>
<dbReference type="NCBIfam" id="NF011990">
    <property type="entry name" value="PRK15446.2-6"/>
    <property type="match status" value="1"/>
</dbReference>
<dbReference type="SUPFAM" id="SSF51556">
    <property type="entry name" value="Metallo-dependent hydrolases"/>
    <property type="match status" value="1"/>
</dbReference>
<gene>
    <name evidence="2" type="ORF">ABS361_09165</name>
</gene>
<dbReference type="EC" id="3.6.1.63" evidence="2"/>
<dbReference type="Gene3D" id="2.30.40.10">
    <property type="entry name" value="Urease, subunit C, domain 1"/>
    <property type="match status" value="1"/>
</dbReference>
<dbReference type="NCBIfam" id="NF011984">
    <property type="entry name" value="PRK15446.1-5"/>
    <property type="match status" value="1"/>
</dbReference>
<dbReference type="PANTHER" id="PTHR43135:SF3">
    <property type="entry name" value="ALPHA-D-RIBOSE 1-METHYLPHOSPHONATE 5-TRIPHOSPHATE DIPHOSPHATASE"/>
    <property type="match status" value="1"/>
</dbReference>
<dbReference type="NCBIfam" id="NF011983">
    <property type="entry name" value="PRK15446.1-4"/>
    <property type="match status" value="1"/>
</dbReference>
<dbReference type="Pfam" id="PF01979">
    <property type="entry name" value="Amidohydro_1"/>
    <property type="match status" value="1"/>
</dbReference>